<evidence type="ECO:0000313" key="3">
    <source>
        <dbReference type="Proteomes" id="UP000199478"/>
    </source>
</evidence>
<dbReference type="PANTHER" id="PTHR43245">
    <property type="entry name" value="BIFUNCTIONAL POLYMYXIN RESISTANCE PROTEIN ARNA"/>
    <property type="match status" value="1"/>
</dbReference>
<dbReference type="InterPro" id="IPR036291">
    <property type="entry name" value="NAD(P)-bd_dom_sf"/>
</dbReference>
<feature type="domain" description="NAD-dependent epimerase/dehydratase" evidence="1">
    <location>
        <begin position="3"/>
        <end position="235"/>
    </location>
</feature>
<organism evidence="2 3">
    <name type="scientific">Yoonia tamlensis</name>
    <dbReference type="NCBI Taxonomy" id="390270"/>
    <lineage>
        <taxon>Bacteria</taxon>
        <taxon>Pseudomonadati</taxon>
        <taxon>Pseudomonadota</taxon>
        <taxon>Alphaproteobacteria</taxon>
        <taxon>Rhodobacterales</taxon>
        <taxon>Paracoccaceae</taxon>
        <taxon>Yoonia</taxon>
    </lineage>
</organism>
<dbReference type="AlphaFoldDB" id="A0A1I6G9L7"/>
<dbReference type="Gene3D" id="3.40.50.720">
    <property type="entry name" value="NAD(P)-binding Rossmann-like Domain"/>
    <property type="match status" value="1"/>
</dbReference>
<dbReference type="OrthoDB" id="9795501at2"/>
<accession>A0A1I6G9L7</accession>
<proteinExistence type="predicted"/>
<dbReference type="PANTHER" id="PTHR43245:SF23">
    <property type="entry name" value="NAD(P)-BINDING DOMAIN-CONTAINING PROTEIN"/>
    <property type="match status" value="1"/>
</dbReference>
<dbReference type="STRING" id="390270.SAMN04488005_1292"/>
<dbReference type="CDD" id="cd08946">
    <property type="entry name" value="SDR_e"/>
    <property type="match status" value="1"/>
</dbReference>
<evidence type="ECO:0000313" key="2">
    <source>
        <dbReference type="EMBL" id="SFR38878.1"/>
    </source>
</evidence>
<dbReference type="InterPro" id="IPR050177">
    <property type="entry name" value="Lipid_A_modif_metabolic_enz"/>
</dbReference>
<reference evidence="3" key="1">
    <citation type="submission" date="2016-10" db="EMBL/GenBank/DDBJ databases">
        <authorList>
            <person name="Varghese N."/>
            <person name="Submissions S."/>
        </authorList>
    </citation>
    <scope>NUCLEOTIDE SEQUENCE [LARGE SCALE GENOMIC DNA]</scope>
    <source>
        <strain evidence="3">DSM 26879</strain>
    </source>
</reference>
<dbReference type="SUPFAM" id="SSF51735">
    <property type="entry name" value="NAD(P)-binding Rossmann-fold domains"/>
    <property type="match status" value="1"/>
</dbReference>
<dbReference type="EMBL" id="FOYP01000001">
    <property type="protein sequence ID" value="SFR38878.1"/>
    <property type="molecule type" value="Genomic_DNA"/>
</dbReference>
<protein>
    <submittedName>
        <fullName evidence="2">Nucleoside-diphosphate-sugar epimerase</fullName>
    </submittedName>
</protein>
<dbReference type="Pfam" id="PF01370">
    <property type="entry name" value="Epimerase"/>
    <property type="match status" value="1"/>
</dbReference>
<evidence type="ECO:0000259" key="1">
    <source>
        <dbReference type="Pfam" id="PF01370"/>
    </source>
</evidence>
<dbReference type="InterPro" id="IPR001509">
    <property type="entry name" value="Epimerase_deHydtase"/>
</dbReference>
<keyword evidence="3" id="KW-1185">Reference proteome</keyword>
<name>A0A1I6G9L7_9RHOB</name>
<sequence length="343" mass="36823">MRVLVTGSRGYIGSHLVQKLVAQGATVTGLDCDLYHGASFVCDPYDVPTIAKDIRDVVPADLEGQDTVIHLAGLSNDPLGDLDPALTHDINFVATSRLAQAAKAAGVGRFVFSSSCSSYGIGGEDLLTENSPLRPVTPYAVSKIRSEEALDRLASDSFCTVSMRSGTAYGLSARIRFDLVVNNLTAWAKATGQVRLKSDGSAWRPLVHAEDMAQAFVDAAFAPRVAVHRQAFNVGKTEDSIQIKHLAEMVKAAITGTEITFADEVSPDIRTYRVDCTKIKSIGFAPKWTVPAGIAALRDALDANPVPVTEFEGPRYQRLAHIKGLIASGAVDKTLRWQKRAVA</sequence>
<dbReference type="Proteomes" id="UP000199478">
    <property type="component" value="Unassembled WGS sequence"/>
</dbReference>
<dbReference type="RefSeq" id="WP_090197844.1">
    <property type="nucleotide sequence ID" value="NZ_FOYP01000001.1"/>
</dbReference>
<gene>
    <name evidence="2" type="ORF">SAMN04488005_1292</name>
</gene>